<name>A0AAV4T1Y4_9ARAC</name>
<keyword evidence="4" id="KW-1185">Reference proteome</keyword>
<evidence type="ECO:0000313" key="4">
    <source>
        <dbReference type="Proteomes" id="UP001054837"/>
    </source>
</evidence>
<sequence>GRKLLAFCNIHELNIENQPDSLPTFSSIRGDSWIDLLLTKNFSSDLVLEVLDEVTNSDHDLLVFSGHLASSTSPNQGKINLGKLKWMDIKTAVSRIMHQDFDIENLTSSEINSLLSKLQDSVFCSLSSKVNPIVQSSSKYKKRRTLISKPICNSVGTPSSNLAESTTNILDFHFPWSNAASVSPSSTSDQEFIPLSCYEVEATVLRIKKKKAVGPDGLPGEIIQEIFFSNRGLFTALLNKLLVLGVFPAVWKVARVVLLNKDNKELNHPSHFRPICILPCWGKVLDKIICDRLSYYLEANKLLNIKQFGFRKNKSTILAIKNILDFHNTSREEKNITLLVSIDMSNAFNAVDWGKMKAKIFALPIPHYLKAIVCDFLQDRQVILHGISRPYNR</sequence>
<dbReference type="InterPro" id="IPR005135">
    <property type="entry name" value="Endo/exonuclease/phosphatase"/>
</dbReference>
<accession>A0AAV4T1Y4</accession>
<dbReference type="EMBL" id="BPLQ01008776">
    <property type="protein sequence ID" value="GIY39266.1"/>
    <property type="molecule type" value="Genomic_DNA"/>
</dbReference>
<dbReference type="GO" id="GO:0003824">
    <property type="term" value="F:catalytic activity"/>
    <property type="evidence" value="ECO:0007669"/>
    <property type="project" value="InterPro"/>
</dbReference>
<dbReference type="Gene3D" id="3.60.10.10">
    <property type="entry name" value="Endonuclease/exonuclease/phosphatase"/>
    <property type="match status" value="1"/>
</dbReference>
<dbReference type="Pfam" id="PF14529">
    <property type="entry name" value="Exo_endo_phos_2"/>
    <property type="match status" value="1"/>
</dbReference>
<gene>
    <name evidence="3" type="primary">R1A1-elementORF2_680</name>
    <name evidence="3" type="ORF">CDAR_617811</name>
</gene>
<feature type="domain" description="Endonuclease/exonuclease/phosphatase" evidence="2">
    <location>
        <begin position="1"/>
        <end position="60"/>
    </location>
</feature>
<dbReference type="InterPro" id="IPR036691">
    <property type="entry name" value="Endo/exonu/phosph_ase_sf"/>
</dbReference>
<comment type="caution">
    <text evidence="3">The sequence shown here is derived from an EMBL/GenBank/DDBJ whole genome shotgun (WGS) entry which is preliminary data.</text>
</comment>
<proteinExistence type="predicted"/>
<reference evidence="3 4" key="1">
    <citation type="submission" date="2021-06" db="EMBL/GenBank/DDBJ databases">
        <title>Caerostris darwini draft genome.</title>
        <authorList>
            <person name="Kono N."/>
            <person name="Arakawa K."/>
        </authorList>
    </citation>
    <scope>NUCLEOTIDE SEQUENCE [LARGE SCALE GENOMIC DNA]</scope>
</reference>
<feature type="domain" description="Reverse transcriptase" evidence="1">
    <location>
        <begin position="269"/>
        <end position="373"/>
    </location>
</feature>
<feature type="non-terminal residue" evidence="3">
    <location>
        <position position="393"/>
    </location>
</feature>
<evidence type="ECO:0008006" key="5">
    <source>
        <dbReference type="Google" id="ProtNLM"/>
    </source>
</evidence>
<dbReference type="Pfam" id="PF00078">
    <property type="entry name" value="RVT_1"/>
    <property type="match status" value="1"/>
</dbReference>
<evidence type="ECO:0000259" key="2">
    <source>
        <dbReference type="Pfam" id="PF14529"/>
    </source>
</evidence>
<feature type="non-terminal residue" evidence="3">
    <location>
        <position position="1"/>
    </location>
</feature>
<evidence type="ECO:0000259" key="1">
    <source>
        <dbReference type="Pfam" id="PF00078"/>
    </source>
</evidence>
<protein>
    <recommendedName>
        <fullName evidence="5">Reverse transcriptase</fullName>
    </recommendedName>
</protein>
<dbReference type="AlphaFoldDB" id="A0AAV4T1Y4"/>
<evidence type="ECO:0000313" key="3">
    <source>
        <dbReference type="EMBL" id="GIY39266.1"/>
    </source>
</evidence>
<organism evidence="3 4">
    <name type="scientific">Caerostris darwini</name>
    <dbReference type="NCBI Taxonomy" id="1538125"/>
    <lineage>
        <taxon>Eukaryota</taxon>
        <taxon>Metazoa</taxon>
        <taxon>Ecdysozoa</taxon>
        <taxon>Arthropoda</taxon>
        <taxon>Chelicerata</taxon>
        <taxon>Arachnida</taxon>
        <taxon>Araneae</taxon>
        <taxon>Araneomorphae</taxon>
        <taxon>Entelegynae</taxon>
        <taxon>Araneoidea</taxon>
        <taxon>Araneidae</taxon>
        <taxon>Caerostris</taxon>
    </lineage>
</organism>
<dbReference type="InterPro" id="IPR000477">
    <property type="entry name" value="RT_dom"/>
</dbReference>
<dbReference type="PANTHER" id="PTHR19446">
    <property type="entry name" value="REVERSE TRANSCRIPTASES"/>
    <property type="match status" value="1"/>
</dbReference>
<dbReference type="Proteomes" id="UP001054837">
    <property type="component" value="Unassembled WGS sequence"/>
</dbReference>